<evidence type="ECO:0000256" key="1">
    <source>
        <dbReference type="ARBA" id="ARBA00022723"/>
    </source>
</evidence>
<organism evidence="6">
    <name type="scientific">Oryza brachyantha</name>
    <name type="common">malo sina</name>
    <dbReference type="NCBI Taxonomy" id="4533"/>
    <lineage>
        <taxon>Eukaryota</taxon>
        <taxon>Viridiplantae</taxon>
        <taxon>Streptophyta</taxon>
        <taxon>Embryophyta</taxon>
        <taxon>Tracheophyta</taxon>
        <taxon>Spermatophyta</taxon>
        <taxon>Magnoliopsida</taxon>
        <taxon>Liliopsida</taxon>
        <taxon>Poales</taxon>
        <taxon>Poaceae</taxon>
        <taxon>BOP clade</taxon>
        <taxon>Oryzoideae</taxon>
        <taxon>Oryzeae</taxon>
        <taxon>Oryzinae</taxon>
        <taxon>Oryza</taxon>
    </lineage>
</organism>
<sequence>MFGFVSFQSPETVSTILMRRNPHFICGSRVLVKPYSEKSTCIDRTCVNNIRSMVSYCPPSLVGFDQGLYKAEDDASRLMRKQLAEKPERPLEVQRRCTAVGSLESLPCRHSLPSSIA</sequence>
<keyword evidence="7" id="KW-1185">Reference proteome</keyword>
<dbReference type="InterPro" id="IPR035979">
    <property type="entry name" value="RBD_domain_sf"/>
</dbReference>
<keyword evidence="3" id="KW-0862">Zinc</keyword>
<dbReference type="GO" id="GO:0008270">
    <property type="term" value="F:zinc ion binding"/>
    <property type="evidence" value="ECO:0007669"/>
    <property type="project" value="UniProtKB-KW"/>
</dbReference>
<dbReference type="GO" id="GO:0003677">
    <property type="term" value="F:DNA binding"/>
    <property type="evidence" value="ECO:0007669"/>
    <property type="project" value="UniProtKB-KW"/>
</dbReference>
<keyword evidence="2" id="KW-0863">Zinc-finger</keyword>
<accession>J3LQ78</accession>
<evidence type="ECO:0000313" key="7">
    <source>
        <dbReference type="Proteomes" id="UP000006038"/>
    </source>
</evidence>
<dbReference type="Proteomes" id="UP000006038">
    <property type="component" value="Chromosome 3"/>
</dbReference>
<dbReference type="GO" id="GO:0003723">
    <property type="term" value="F:RNA binding"/>
    <property type="evidence" value="ECO:0007669"/>
    <property type="project" value="UniProtKB-KW"/>
</dbReference>
<dbReference type="HOGENOM" id="CLU_2090955_0_0_1"/>
<evidence type="ECO:0000256" key="4">
    <source>
        <dbReference type="ARBA" id="ARBA00022884"/>
    </source>
</evidence>
<reference evidence="6" key="2">
    <citation type="submission" date="2013-04" db="UniProtKB">
        <authorList>
            <consortium name="EnsemblPlants"/>
        </authorList>
    </citation>
    <scope>IDENTIFICATION</scope>
</reference>
<evidence type="ECO:0000256" key="5">
    <source>
        <dbReference type="ARBA" id="ARBA00023125"/>
    </source>
</evidence>
<evidence type="ECO:0000256" key="2">
    <source>
        <dbReference type="ARBA" id="ARBA00022771"/>
    </source>
</evidence>
<name>J3LQ78_ORYBR</name>
<evidence type="ECO:0000256" key="3">
    <source>
        <dbReference type="ARBA" id="ARBA00022833"/>
    </source>
</evidence>
<keyword evidence="4" id="KW-0694">RNA-binding</keyword>
<reference evidence="6" key="1">
    <citation type="journal article" date="2013" name="Nat. Commun.">
        <title>Whole-genome sequencing of Oryza brachyantha reveals mechanisms underlying Oryza genome evolution.</title>
        <authorList>
            <person name="Chen J."/>
            <person name="Huang Q."/>
            <person name="Gao D."/>
            <person name="Wang J."/>
            <person name="Lang Y."/>
            <person name="Liu T."/>
            <person name="Li B."/>
            <person name="Bai Z."/>
            <person name="Luis Goicoechea J."/>
            <person name="Liang C."/>
            <person name="Chen C."/>
            <person name="Zhang W."/>
            <person name="Sun S."/>
            <person name="Liao Y."/>
            <person name="Zhang X."/>
            <person name="Yang L."/>
            <person name="Song C."/>
            <person name="Wang M."/>
            <person name="Shi J."/>
            <person name="Liu G."/>
            <person name="Liu J."/>
            <person name="Zhou H."/>
            <person name="Zhou W."/>
            <person name="Yu Q."/>
            <person name="An N."/>
            <person name="Chen Y."/>
            <person name="Cai Q."/>
            <person name="Wang B."/>
            <person name="Liu B."/>
            <person name="Min J."/>
            <person name="Huang Y."/>
            <person name="Wu H."/>
            <person name="Li Z."/>
            <person name="Zhang Y."/>
            <person name="Yin Y."/>
            <person name="Song W."/>
            <person name="Jiang J."/>
            <person name="Jackson S.A."/>
            <person name="Wing R.A."/>
            <person name="Wang J."/>
            <person name="Chen M."/>
        </authorList>
    </citation>
    <scope>NUCLEOTIDE SEQUENCE [LARGE SCALE GENOMIC DNA]</scope>
    <source>
        <strain evidence="6">cv. IRGC 101232</strain>
    </source>
</reference>
<keyword evidence="5" id="KW-0238">DNA-binding</keyword>
<dbReference type="PANTHER" id="PTHR24009:SF0">
    <property type="entry name" value="ZINC FINGER CCCH DOMAIN-CONTAINING PROTEIN 18"/>
    <property type="match status" value="1"/>
</dbReference>
<protein>
    <recommendedName>
        <fullName evidence="8">RRM domain-containing protein</fullName>
    </recommendedName>
</protein>
<evidence type="ECO:0008006" key="8">
    <source>
        <dbReference type="Google" id="ProtNLM"/>
    </source>
</evidence>
<dbReference type="EnsemblPlants" id="OB03G32040.1">
    <property type="protein sequence ID" value="OB03G32040.1"/>
    <property type="gene ID" value="OB03G32040"/>
</dbReference>
<dbReference type="Gramene" id="OB03G32040.1">
    <property type="protein sequence ID" value="OB03G32040.1"/>
    <property type="gene ID" value="OB03G32040"/>
</dbReference>
<evidence type="ECO:0000313" key="6">
    <source>
        <dbReference type="EnsemblPlants" id="OB03G32040.1"/>
    </source>
</evidence>
<keyword evidence="1" id="KW-0479">Metal-binding</keyword>
<dbReference type="SUPFAM" id="SSF54928">
    <property type="entry name" value="RNA-binding domain, RBD"/>
    <property type="match status" value="1"/>
</dbReference>
<proteinExistence type="predicted"/>
<dbReference type="PANTHER" id="PTHR24009">
    <property type="entry name" value="RNA-BINDING (RRM/RBD/RNP MOTIFS)"/>
    <property type="match status" value="1"/>
</dbReference>
<dbReference type="STRING" id="4533.J3LQ78"/>
<dbReference type="AlphaFoldDB" id="J3LQ78"/>